<protein>
    <recommendedName>
        <fullName evidence="1">Reverse transcriptase zinc-binding domain-containing protein</fullName>
    </recommendedName>
</protein>
<dbReference type="Pfam" id="PF13966">
    <property type="entry name" value="zf-RVT"/>
    <property type="match status" value="1"/>
</dbReference>
<gene>
    <name evidence="2" type="ORF">DY000_02061087</name>
</gene>
<accession>A0ABQ7AUX1</accession>
<comment type="caution">
    <text evidence="2">The sequence shown here is derived from an EMBL/GenBank/DDBJ whole genome shotgun (WGS) entry which is preliminary data.</text>
</comment>
<evidence type="ECO:0000313" key="3">
    <source>
        <dbReference type="Proteomes" id="UP000266723"/>
    </source>
</evidence>
<sequence length="127" mass="15229">MRQKKWDENFISEVLHAGKFRKFYQLRSVKQEDKMDTVENTRTSKLVERHCRTYSTCQLCGAAVEDINHIVFECPPAFQCWAFPRSHHPQDYSREREVFQRERRISGHATTSQWQMYIELGWGTYPP</sequence>
<evidence type="ECO:0000259" key="1">
    <source>
        <dbReference type="Pfam" id="PF13966"/>
    </source>
</evidence>
<organism evidence="2 3">
    <name type="scientific">Brassica cretica</name>
    <name type="common">Mustard</name>
    <dbReference type="NCBI Taxonomy" id="69181"/>
    <lineage>
        <taxon>Eukaryota</taxon>
        <taxon>Viridiplantae</taxon>
        <taxon>Streptophyta</taxon>
        <taxon>Embryophyta</taxon>
        <taxon>Tracheophyta</taxon>
        <taxon>Spermatophyta</taxon>
        <taxon>Magnoliopsida</taxon>
        <taxon>eudicotyledons</taxon>
        <taxon>Gunneridae</taxon>
        <taxon>Pentapetalae</taxon>
        <taxon>rosids</taxon>
        <taxon>malvids</taxon>
        <taxon>Brassicales</taxon>
        <taxon>Brassicaceae</taxon>
        <taxon>Brassiceae</taxon>
        <taxon>Brassica</taxon>
    </lineage>
</organism>
<dbReference type="EMBL" id="QGKV02001556">
    <property type="protein sequence ID" value="KAF3517773.1"/>
    <property type="molecule type" value="Genomic_DNA"/>
</dbReference>
<reference evidence="2 3" key="1">
    <citation type="journal article" date="2020" name="BMC Genomics">
        <title>Intraspecific diversification of the crop wild relative Brassica cretica Lam. using demographic model selection.</title>
        <authorList>
            <person name="Kioukis A."/>
            <person name="Michalopoulou V.A."/>
            <person name="Briers L."/>
            <person name="Pirintsos S."/>
            <person name="Studholme D.J."/>
            <person name="Pavlidis P."/>
            <person name="Sarris P.F."/>
        </authorList>
    </citation>
    <scope>NUCLEOTIDE SEQUENCE [LARGE SCALE GENOMIC DNA]</scope>
    <source>
        <strain evidence="3">cv. PFS-1207/04</strain>
    </source>
</reference>
<feature type="domain" description="Reverse transcriptase zinc-binding" evidence="1">
    <location>
        <begin position="44"/>
        <end position="81"/>
    </location>
</feature>
<dbReference type="InterPro" id="IPR026960">
    <property type="entry name" value="RVT-Znf"/>
</dbReference>
<evidence type="ECO:0000313" key="2">
    <source>
        <dbReference type="EMBL" id="KAF3517773.1"/>
    </source>
</evidence>
<dbReference type="Proteomes" id="UP000266723">
    <property type="component" value="Unassembled WGS sequence"/>
</dbReference>
<keyword evidence="3" id="KW-1185">Reference proteome</keyword>
<proteinExistence type="predicted"/>
<name>A0ABQ7AUX1_BRACR</name>